<feature type="transmembrane region" description="Helical" evidence="7">
    <location>
        <begin position="180"/>
        <end position="206"/>
    </location>
</feature>
<feature type="transmembrane region" description="Helical" evidence="7">
    <location>
        <begin position="103"/>
        <end position="130"/>
    </location>
</feature>
<evidence type="ECO:0000256" key="1">
    <source>
        <dbReference type="ARBA" id="ARBA00004651"/>
    </source>
</evidence>
<feature type="transmembrane region" description="Helical" evidence="7">
    <location>
        <begin position="64"/>
        <end position="91"/>
    </location>
</feature>
<dbReference type="InterPro" id="IPR035906">
    <property type="entry name" value="MetI-like_sf"/>
</dbReference>
<accession>A0A212LEK1</accession>
<dbReference type="SUPFAM" id="SSF161098">
    <property type="entry name" value="MetI-like"/>
    <property type="match status" value="1"/>
</dbReference>
<dbReference type="GO" id="GO:0005886">
    <property type="term" value="C:plasma membrane"/>
    <property type="evidence" value="ECO:0007669"/>
    <property type="project" value="UniProtKB-SubCell"/>
</dbReference>
<evidence type="ECO:0000256" key="4">
    <source>
        <dbReference type="ARBA" id="ARBA00022692"/>
    </source>
</evidence>
<comment type="similarity">
    <text evidence="7">Belongs to the binding-protein-dependent transport system permease family.</text>
</comment>
<feature type="transmembrane region" description="Helical" evidence="7">
    <location>
        <begin position="235"/>
        <end position="257"/>
    </location>
</feature>
<dbReference type="Pfam" id="PF00528">
    <property type="entry name" value="BPD_transp_1"/>
    <property type="match status" value="1"/>
</dbReference>
<name>A0A212LEK1_9HYPH</name>
<evidence type="ECO:0000313" key="9">
    <source>
        <dbReference type="EMBL" id="SCM75965.1"/>
    </source>
</evidence>
<dbReference type="InterPro" id="IPR000515">
    <property type="entry name" value="MetI-like"/>
</dbReference>
<evidence type="ECO:0000256" key="2">
    <source>
        <dbReference type="ARBA" id="ARBA00022448"/>
    </source>
</evidence>
<dbReference type="PANTHER" id="PTHR32243">
    <property type="entry name" value="MALTOSE TRANSPORT SYSTEM PERMEASE-RELATED"/>
    <property type="match status" value="1"/>
</dbReference>
<dbReference type="AlphaFoldDB" id="A0A212LEK1"/>
<dbReference type="RefSeq" id="WP_245427142.1">
    <property type="nucleotide sequence ID" value="NZ_LT608334.1"/>
</dbReference>
<proteinExistence type="inferred from homology"/>
<protein>
    <submittedName>
        <fullName evidence="9">ABC transporter membrane spanning protein</fullName>
    </submittedName>
</protein>
<keyword evidence="2 7" id="KW-0813">Transport</keyword>
<evidence type="ECO:0000256" key="5">
    <source>
        <dbReference type="ARBA" id="ARBA00022989"/>
    </source>
</evidence>
<evidence type="ECO:0000256" key="7">
    <source>
        <dbReference type="RuleBase" id="RU363032"/>
    </source>
</evidence>
<dbReference type="Gene3D" id="1.10.3720.10">
    <property type="entry name" value="MetI-like"/>
    <property type="match status" value="1"/>
</dbReference>
<dbReference type="InterPro" id="IPR050901">
    <property type="entry name" value="BP-dep_ABC_trans_perm"/>
</dbReference>
<keyword evidence="5 7" id="KW-1133">Transmembrane helix</keyword>
<feature type="transmembrane region" description="Helical" evidence="7">
    <location>
        <begin position="12"/>
        <end position="37"/>
    </location>
</feature>
<evidence type="ECO:0000259" key="8">
    <source>
        <dbReference type="PROSITE" id="PS50928"/>
    </source>
</evidence>
<evidence type="ECO:0000256" key="6">
    <source>
        <dbReference type="ARBA" id="ARBA00023136"/>
    </source>
</evidence>
<feature type="domain" description="ABC transmembrane type-1" evidence="8">
    <location>
        <begin position="68"/>
        <end position="257"/>
    </location>
</feature>
<dbReference type="GO" id="GO:0055085">
    <property type="term" value="P:transmembrane transport"/>
    <property type="evidence" value="ECO:0007669"/>
    <property type="project" value="InterPro"/>
</dbReference>
<dbReference type="CDD" id="cd06261">
    <property type="entry name" value="TM_PBP2"/>
    <property type="match status" value="1"/>
</dbReference>
<keyword evidence="6 7" id="KW-0472">Membrane</keyword>
<keyword evidence="4 7" id="KW-0812">Transmembrane</keyword>
<feature type="transmembrane region" description="Helical" evidence="7">
    <location>
        <begin position="136"/>
        <end position="159"/>
    </location>
</feature>
<gene>
    <name evidence="9" type="ORF">KL86PLE_30412</name>
</gene>
<comment type="subcellular location">
    <subcellularLocation>
        <location evidence="1 7">Cell membrane</location>
        <topology evidence="1 7">Multi-pass membrane protein</topology>
    </subcellularLocation>
</comment>
<dbReference type="PANTHER" id="PTHR32243:SF18">
    <property type="entry name" value="INNER MEMBRANE ABC TRANSPORTER PERMEASE PROTEIN YCJP"/>
    <property type="match status" value="1"/>
</dbReference>
<sequence length="272" mass="30509">MIFLSTRRFDFFGYGILLFLIFFIVLPVLTVFLWAFAEQWFYPAVLPTKWGFRFWSLVLARPDVWSAFVTSIELSLTVTALSAVICLPAAYAFARMDFPGKSVFMMSFLMANAFPRFALIISIAVLFLSLDLVGTFTGVVIIQLLNTLLLMIWLPTAAFRAVSREMEEAARDVGASAWQVFRYVTLPQAFPTIAAALLMTFVWTFYETEGAWLVGAPRIRTMPLLMMQMINNQLVVQYGAVLSVMLWVPSLAAILMARRIIGGDTFAKGLGG</sequence>
<organism evidence="9">
    <name type="scientific">uncultured Pleomorphomonas sp</name>
    <dbReference type="NCBI Taxonomy" id="442121"/>
    <lineage>
        <taxon>Bacteria</taxon>
        <taxon>Pseudomonadati</taxon>
        <taxon>Pseudomonadota</taxon>
        <taxon>Alphaproteobacteria</taxon>
        <taxon>Hyphomicrobiales</taxon>
        <taxon>Pleomorphomonadaceae</taxon>
        <taxon>Pleomorphomonas</taxon>
        <taxon>environmental samples</taxon>
    </lineage>
</organism>
<dbReference type="PROSITE" id="PS50928">
    <property type="entry name" value="ABC_TM1"/>
    <property type="match status" value="1"/>
</dbReference>
<keyword evidence="3" id="KW-1003">Cell membrane</keyword>
<reference evidence="9" key="1">
    <citation type="submission" date="2016-08" db="EMBL/GenBank/DDBJ databases">
        <authorList>
            <person name="Seilhamer J.J."/>
        </authorList>
    </citation>
    <scope>NUCLEOTIDE SEQUENCE</scope>
    <source>
        <strain evidence="9">86</strain>
    </source>
</reference>
<evidence type="ECO:0000256" key="3">
    <source>
        <dbReference type="ARBA" id="ARBA00022475"/>
    </source>
</evidence>
<dbReference type="EMBL" id="FMJD01000007">
    <property type="protein sequence ID" value="SCM75965.1"/>
    <property type="molecule type" value="Genomic_DNA"/>
</dbReference>